<protein>
    <recommendedName>
        <fullName evidence="3">Lipoprotein</fullName>
    </recommendedName>
</protein>
<evidence type="ECO:0000313" key="1">
    <source>
        <dbReference type="EMBL" id="MDT9682918.1"/>
    </source>
</evidence>
<gene>
    <name evidence="1" type="ORF">RND61_12670</name>
</gene>
<comment type="caution">
    <text evidence="1">The sequence shown here is derived from an EMBL/GenBank/DDBJ whole genome shotgun (WGS) entry which is preliminary data.</text>
</comment>
<name>A0ABU3QKA3_9ACTN</name>
<dbReference type="EMBL" id="JAWCTQ010000012">
    <property type="protein sequence ID" value="MDT9682918.1"/>
    <property type="molecule type" value="Genomic_DNA"/>
</dbReference>
<reference evidence="1 2" key="1">
    <citation type="submission" date="2023-09" db="EMBL/GenBank/DDBJ databases">
        <title>Streptomyces sp. nov.: A antagonism against Alternaria gaisen Producing Streptochlin, Isolated from Tamarix root soil.</title>
        <authorList>
            <person name="Chen Y."/>
        </authorList>
    </citation>
    <scope>NUCLEOTIDE SEQUENCE [LARGE SCALE GENOMIC DNA]</scope>
    <source>
        <strain evidence="1 2">TRM76323</strain>
    </source>
</reference>
<dbReference type="Proteomes" id="UP001250181">
    <property type="component" value="Unassembled WGS sequence"/>
</dbReference>
<sequence>MDAVRRRPALLAVGVAALAVFAACLHTVLPVLTEDVGTRGYRLDPPRSVGAFQEERRFGDTYVGRVRCGGMPSDSDCELVQTEVGGIGITPSDARRIVVGASGTGADYEAGEPGGEHSRYLVFRGLQGNVPDPDAALRAMFRSIDRGEQSPFQSSGEKWDGPPRPVRLDGYEGAVMRCRGGEDTYQDVHGTVITRPVAMCVWADHSTVAATALDTSVQELRRLTTELYRTARVKK</sequence>
<organism evidence="1 2">
    <name type="scientific">Streptomyces tamarix</name>
    <dbReference type="NCBI Taxonomy" id="3078565"/>
    <lineage>
        <taxon>Bacteria</taxon>
        <taxon>Bacillati</taxon>
        <taxon>Actinomycetota</taxon>
        <taxon>Actinomycetes</taxon>
        <taxon>Kitasatosporales</taxon>
        <taxon>Streptomycetaceae</taxon>
        <taxon>Streptomyces</taxon>
    </lineage>
</organism>
<dbReference type="PROSITE" id="PS51257">
    <property type="entry name" value="PROKAR_LIPOPROTEIN"/>
    <property type="match status" value="1"/>
</dbReference>
<proteinExistence type="predicted"/>
<keyword evidence="2" id="KW-1185">Reference proteome</keyword>
<accession>A0ABU3QKA3</accession>
<evidence type="ECO:0000313" key="2">
    <source>
        <dbReference type="Proteomes" id="UP001250181"/>
    </source>
</evidence>
<evidence type="ECO:0008006" key="3">
    <source>
        <dbReference type="Google" id="ProtNLM"/>
    </source>
</evidence>
<dbReference type="RefSeq" id="WP_315877994.1">
    <property type="nucleotide sequence ID" value="NZ_JAWCTQ010000012.1"/>
</dbReference>